<protein>
    <submittedName>
        <fullName evidence="3">Alkyl hydroperoxide reductase/ Thiol specific antioxidant/ Mal allergen</fullName>
    </submittedName>
</protein>
<dbReference type="InterPro" id="IPR013740">
    <property type="entry name" value="Redoxin"/>
</dbReference>
<dbReference type="InterPro" id="IPR013766">
    <property type="entry name" value="Thioredoxin_domain"/>
</dbReference>
<dbReference type="InterPro" id="IPR047262">
    <property type="entry name" value="PRX-like1"/>
</dbReference>
<evidence type="ECO:0000313" key="4">
    <source>
        <dbReference type="Proteomes" id="UP000001887"/>
    </source>
</evidence>
<reference evidence="3 4" key="1">
    <citation type="journal article" date="2009" name="Stand. Genomic Sci.">
        <title>Complete genome sequence of Pirellula staleyi type strain (ATCC 27377).</title>
        <authorList>
            <person name="Clum A."/>
            <person name="Tindall B.J."/>
            <person name="Sikorski J."/>
            <person name="Ivanova N."/>
            <person name="Mavrommatis K."/>
            <person name="Lucas S."/>
            <person name="Glavina del Rio T."/>
            <person name="Nolan M."/>
            <person name="Chen F."/>
            <person name="Tice H."/>
            <person name="Pitluck S."/>
            <person name="Cheng J.F."/>
            <person name="Chertkov O."/>
            <person name="Brettin T."/>
            <person name="Han C."/>
            <person name="Detter J.C."/>
            <person name="Kuske C."/>
            <person name="Bruce D."/>
            <person name="Goodwin L."/>
            <person name="Ovchinikova G."/>
            <person name="Pati A."/>
            <person name="Mikhailova N."/>
            <person name="Chen A."/>
            <person name="Palaniappan K."/>
            <person name="Land M."/>
            <person name="Hauser L."/>
            <person name="Chang Y.J."/>
            <person name="Jeffries C.D."/>
            <person name="Chain P."/>
            <person name="Rohde M."/>
            <person name="Goker M."/>
            <person name="Bristow J."/>
            <person name="Eisen J.A."/>
            <person name="Markowitz V."/>
            <person name="Hugenholtz P."/>
            <person name="Kyrpides N.C."/>
            <person name="Klenk H.P."/>
            <person name="Lapidus A."/>
        </authorList>
    </citation>
    <scope>NUCLEOTIDE SEQUENCE [LARGE SCALE GENOMIC DNA]</scope>
    <source>
        <strain evidence="4">ATCC 27377 / DSM 6068 / ICPB 4128</strain>
    </source>
</reference>
<dbReference type="KEGG" id="psl:Psta_1644"/>
<dbReference type="GO" id="GO:0016491">
    <property type="term" value="F:oxidoreductase activity"/>
    <property type="evidence" value="ECO:0007669"/>
    <property type="project" value="InterPro"/>
</dbReference>
<dbReference type="PANTHER" id="PTHR43640">
    <property type="entry name" value="OS07G0260300 PROTEIN"/>
    <property type="match status" value="1"/>
</dbReference>
<gene>
    <name evidence="3" type="ordered locus">Psta_1644</name>
</gene>
<dbReference type="eggNOG" id="COG0526">
    <property type="taxonomic scope" value="Bacteria"/>
</dbReference>
<evidence type="ECO:0000256" key="1">
    <source>
        <dbReference type="SAM" id="SignalP"/>
    </source>
</evidence>
<evidence type="ECO:0000259" key="2">
    <source>
        <dbReference type="PROSITE" id="PS51352"/>
    </source>
</evidence>
<feature type="chain" id="PRO_5003034382" evidence="1">
    <location>
        <begin position="22"/>
        <end position="190"/>
    </location>
</feature>
<evidence type="ECO:0000313" key="3">
    <source>
        <dbReference type="EMBL" id="ADB16319.1"/>
    </source>
</evidence>
<keyword evidence="1" id="KW-0732">Signal</keyword>
<dbReference type="OrthoDB" id="9809746at2"/>
<dbReference type="AlphaFoldDB" id="D2QYA5"/>
<dbReference type="EMBL" id="CP001848">
    <property type="protein sequence ID" value="ADB16319.1"/>
    <property type="molecule type" value="Genomic_DNA"/>
</dbReference>
<proteinExistence type="predicted"/>
<dbReference type="SUPFAM" id="SSF52833">
    <property type="entry name" value="Thioredoxin-like"/>
    <property type="match status" value="1"/>
</dbReference>
<dbReference type="HOGENOM" id="CLU_076204_2_1_0"/>
<sequence length="190" mass="20670" precursor="true">MIRRMFLSLALIAAVVAPSFAAEIAPGEKAPEFKGLVGTDGKEYGLADMKDAKAVVVVFTCNRCPVAIDYEDRFIEFTKKYKEKGVSFVAINCNRRTEDLEAMKARAEEKGFNFPYVFDKTGATATEYGARVTPHIFVLDGNRAVQYVGAFDNSANEPTKHYVVDAVEAILAGKAPEVTQTKAVGCGIAK</sequence>
<organism evidence="3 4">
    <name type="scientific">Pirellula staleyi (strain ATCC 27377 / DSM 6068 / ICPB 4128)</name>
    <name type="common">Pirella staleyi</name>
    <dbReference type="NCBI Taxonomy" id="530564"/>
    <lineage>
        <taxon>Bacteria</taxon>
        <taxon>Pseudomonadati</taxon>
        <taxon>Planctomycetota</taxon>
        <taxon>Planctomycetia</taxon>
        <taxon>Pirellulales</taxon>
        <taxon>Pirellulaceae</taxon>
        <taxon>Pirellula</taxon>
    </lineage>
</organism>
<name>D2QYA5_PIRSD</name>
<dbReference type="PANTHER" id="PTHR43640:SF1">
    <property type="entry name" value="THIOREDOXIN-DEPENDENT PEROXIREDOXIN"/>
    <property type="match status" value="1"/>
</dbReference>
<dbReference type="CDD" id="cd02969">
    <property type="entry name" value="PRX_like1"/>
    <property type="match status" value="1"/>
</dbReference>
<dbReference type="Gene3D" id="3.40.30.10">
    <property type="entry name" value="Glutaredoxin"/>
    <property type="match status" value="1"/>
</dbReference>
<keyword evidence="4" id="KW-1185">Reference proteome</keyword>
<feature type="domain" description="Thioredoxin" evidence="2">
    <location>
        <begin position="24"/>
        <end position="172"/>
    </location>
</feature>
<feature type="signal peptide" evidence="1">
    <location>
        <begin position="1"/>
        <end position="21"/>
    </location>
</feature>
<dbReference type="Pfam" id="PF08534">
    <property type="entry name" value="Redoxin"/>
    <property type="match status" value="1"/>
</dbReference>
<dbReference type="InterPro" id="IPR036249">
    <property type="entry name" value="Thioredoxin-like_sf"/>
</dbReference>
<dbReference type="Proteomes" id="UP000001887">
    <property type="component" value="Chromosome"/>
</dbReference>
<accession>D2QYA5</accession>
<dbReference type="PROSITE" id="PS51352">
    <property type="entry name" value="THIOREDOXIN_2"/>
    <property type="match status" value="1"/>
</dbReference>